<sequence length="333" mass="36693">MISPGLNKYEVVLANRYYLRELLESITLEDSLGEIAYKATVKIVVTPDFPGINPGQEIRVSGIPFGGSSMVYLLHPGVVWDCDSITRGQKHLPVIVYDQSIYIAKSEDEYLFPAGQTAAQRLKKYAADWGIPLGQIPNTGVQLAKAIYRAQPIYNMILTDLQETVKKGGKMYRPRMTPSGLELFELGANKTVWALETGQNVEEVNQRRTLEGAVTQVKVLGAGQEEGRSPVLALEKGDTAKLGTIQKVIQDSKITTVADAKQSAKEMLAGVQQTIPVIGIDINTIRAGDKVHLNDWPLLVVSVKHELGSPGRMTLELAEESYVRRNFYATRPV</sequence>
<dbReference type="RefSeq" id="WP_092474153.1">
    <property type="nucleotide sequence ID" value="NZ_FOOX01000020.1"/>
</dbReference>
<dbReference type="OrthoDB" id="2651947at2"/>
<evidence type="ECO:0000259" key="1">
    <source>
        <dbReference type="Pfam" id="PF24032"/>
    </source>
</evidence>
<proteinExistence type="predicted"/>
<dbReference type="InterPro" id="IPR056937">
    <property type="entry name" value="YqbQ/XkdQ"/>
</dbReference>
<protein>
    <recommendedName>
        <fullName evidence="1">YqbQ/XkdQ domain-containing protein</fullName>
    </recommendedName>
</protein>
<evidence type="ECO:0000313" key="2">
    <source>
        <dbReference type="EMBL" id="SFH21087.1"/>
    </source>
</evidence>
<dbReference type="AlphaFoldDB" id="A0A1I2Y6W0"/>
<evidence type="ECO:0000313" key="3">
    <source>
        <dbReference type="Proteomes" id="UP000199337"/>
    </source>
</evidence>
<accession>A0A1I2Y6W0</accession>
<name>A0A1I2Y6W0_9FIRM</name>
<feature type="domain" description="YqbQ/XkdQ" evidence="1">
    <location>
        <begin position="88"/>
        <end position="317"/>
    </location>
</feature>
<dbReference type="STRING" id="341036.SAMN05660649_04258"/>
<dbReference type="Pfam" id="PF24032">
    <property type="entry name" value="YQBQ"/>
    <property type="match status" value="1"/>
</dbReference>
<dbReference type="EMBL" id="FOOX01000020">
    <property type="protein sequence ID" value="SFH21087.1"/>
    <property type="molecule type" value="Genomic_DNA"/>
</dbReference>
<reference evidence="3" key="1">
    <citation type="submission" date="2016-10" db="EMBL/GenBank/DDBJ databases">
        <authorList>
            <person name="Varghese N."/>
            <person name="Submissions S."/>
        </authorList>
    </citation>
    <scope>NUCLEOTIDE SEQUENCE [LARGE SCALE GENOMIC DNA]</scope>
    <source>
        <strain evidence="3">DSM 17038</strain>
    </source>
</reference>
<organism evidence="2 3">
    <name type="scientific">Desulfotruncus arcticus DSM 17038</name>
    <dbReference type="NCBI Taxonomy" id="1121424"/>
    <lineage>
        <taxon>Bacteria</taxon>
        <taxon>Bacillati</taxon>
        <taxon>Bacillota</taxon>
        <taxon>Clostridia</taxon>
        <taxon>Eubacteriales</taxon>
        <taxon>Desulfallaceae</taxon>
        <taxon>Desulfotruncus</taxon>
    </lineage>
</organism>
<gene>
    <name evidence="2" type="ORF">SAMN05660649_04258</name>
</gene>
<dbReference type="Proteomes" id="UP000199337">
    <property type="component" value="Unassembled WGS sequence"/>
</dbReference>
<keyword evidence="3" id="KW-1185">Reference proteome</keyword>